<keyword evidence="7 15" id="KW-0548">Nucleotidyltransferase</keyword>
<dbReference type="Pfam" id="PF01687">
    <property type="entry name" value="Flavokinase"/>
    <property type="match status" value="1"/>
</dbReference>
<comment type="similarity">
    <text evidence="15">Belongs to the ribF family.</text>
</comment>
<evidence type="ECO:0000259" key="16">
    <source>
        <dbReference type="SMART" id="SM00904"/>
    </source>
</evidence>
<dbReference type="NCBIfam" id="NF004162">
    <property type="entry name" value="PRK05627.1-5"/>
    <property type="match status" value="1"/>
</dbReference>
<dbReference type="EMBL" id="NTJZ01000016">
    <property type="protein sequence ID" value="PDH32481.1"/>
    <property type="molecule type" value="Genomic_DNA"/>
</dbReference>
<dbReference type="NCBIfam" id="NF004159">
    <property type="entry name" value="PRK05627.1-2"/>
    <property type="match status" value="1"/>
</dbReference>
<evidence type="ECO:0000256" key="7">
    <source>
        <dbReference type="ARBA" id="ARBA00022695"/>
    </source>
</evidence>
<dbReference type="NCBIfam" id="NF004163">
    <property type="entry name" value="PRK05627.1-6"/>
    <property type="match status" value="1"/>
</dbReference>
<gene>
    <name evidence="17" type="ORF">CNF02_11915</name>
</gene>
<dbReference type="NCBIfam" id="TIGR00083">
    <property type="entry name" value="ribF"/>
    <property type="match status" value="1"/>
</dbReference>
<dbReference type="EC" id="2.7.1.26" evidence="15"/>
<dbReference type="GO" id="GO:0009231">
    <property type="term" value="P:riboflavin biosynthetic process"/>
    <property type="evidence" value="ECO:0007669"/>
    <property type="project" value="InterPro"/>
</dbReference>
<dbReference type="UniPathway" id="UPA00277">
    <property type="reaction ID" value="UER00407"/>
</dbReference>
<dbReference type="UniPathway" id="UPA00276">
    <property type="reaction ID" value="UER00406"/>
</dbReference>
<comment type="function">
    <text evidence="1">Catalyzes the phosphorylation of riboflavin to FMN followed by the adenylation of FMN to FAD.</text>
</comment>
<dbReference type="GO" id="GO:0003919">
    <property type="term" value="F:FMN adenylyltransferase activity"/>
    <property type="evidence" value="ECO:0007669"/>
    <property type="project" value="UniProtKB-UniRule"/>
</dbReference>
<dbReference type="PANTHER" id="PTHR22749:SF6">
    <property type="entry name" value="RIBOFLAVIN KINASE"/>
    <property type="match status" value="1"/>
</dbReference>
<dbReference type="PANTHER" id="PTHR22749">
    <property type="entry name" value="RIBOFLAVIN KINASE/FMN ADENYLYLTRANSFERASE"/>
    <property type="match status" value="1"/>
</dbReference>
<comment type="caution">
    <text evidence="17">The sequence shown here is derived from an EMBL/GenBank/DDBJ whole genome shotgun (WGS) entry which is preliminary data.</text>
</comment>
<dbReference type="GO" id="GO:0006747">
    <property type="term" value="P:FAD biosynthetic process"/>
    <property type="evidence" value="ECO:0007669"/>
    <property type="project" value="UniProtKB-UniRule"/>
</dbReference>
<keyword evidence="12" id="KW-0511">Multifunctional enzyme</keyword>
<evidence type="ECO:0000256" key="5">
    <source>
        <dbReference type="ARBA" id="ARBA00022643"/>
    </source>
</evidence>
<name>A0A2A5W7Z0_9GAMM</name>
<dbReference type="Gene3D" id="2.40.30.30">
    <property type="entry name" value="Riboflavin kinase-like"/>
    <property type="match status" value="1"/>
</dbReference>
<dbReference type="Pfam" id="PF06574">
    <property type="entry name" value="FAD_syn"/>
    <property type="match status" value="1"/>
</dbReference>
<sequence length="313" mass="35509">MIIFEETSRFSQSQQSCVATIGKFDGVHLGHQLILDQLKQKAEQLNLPSLVILIEPHPEEFFAKSDDDCPARLTTLEEKLELLESFGIDFVFHLNFNQAMSELSAEEYIEDILIEGLGVASFIVGNDFRFGHRRAGNFTLLQEKSAEAGFEVIETSAYERNGQRISSTFIREQLANDDFGLVEQLLGRPFSMKGEVEHGQQLGTDLGFPTCNLNPGRRKIPLNGVFACEVRLGDRYRQAAVNIGYRPTITEEGNALLEAHILDFDEDLYGKTIEVIFRKKLREELKFDGLEALKQQMSVDVEQVRELFNKRIS</sequence>
<dbReference type="GO" id="GO:0009398">
    <property type="term" value="P:FMN biosynthetic process"/>
    <property type="evidence" value="ECO:0007669"/>
    <property type="project" value="UniProtKB-UniRule"/>
</dbReference>
<dbReference type="Gene3D" id="3.40.50.620">
    <property type="entry name" value="HUPs"/>
    <property type="match status" value="1"/>
</dbReference>
<dbReference type="EC" id="2.7.7.2" evidence="15"/>
<feature type="domain" description="Riboflavin kinase" evidence="16">
    <location>
        <begin position="185"/>
        <end position="309"/>
    </location>
</feature>
<evidence type="ECO:0000256" key="9">
    <source>
        <dbReference type="ARBA" id="ARBA00022777"/>
    </source>
</evidence>
<dbReference type="SMART" id="SM00904">
    <property type="entry name" value="Flavokinase"/>
    <property type="match status" value="1"/>
</dbReference>
<dbReference type="InterPro" id="IPR015864">
    <property type="entry name" value="FAD_synthase"/>
</dbReference>
<keyword evidence="6 15" id="KW-0808">Transferase</keyword>
<evidence type="ECO:0000256" key="4">
    <source>
        <dbReference type="ARBA" id="ARBA00022630"/>
    </source>
</evidence>
<keyword evidence="8 15" id="KW-0547">Nucleotide-binding</keyword>
<keyword evidence="4 15" id="KW-0285">Flavoprotein</keyword>
<dbReference type="InterPro" id="IPR014729">
    <property type="entry name" value="Rossmann-like_a/b/a_fold"/>
</dbReference>
<dbReference type="InterPro" id="IPR004821">
    <property type="entry name" value="Cyt_trans-like"/>
</dbReference>
<dbReference type="SUPFAM" id="SSF52374">
    <property type="entry name" value="Nucleotidylyl transferase"/>
    <property type="match status" value="1"/>
</dbReference>
<dbReference type="InterPro" id="IPR023468">
    <property type="entry name" value="Riboflavin_kinase"/>
</dbReference>
<evidence type="ECO:0000313" key="18">
    <source>
        <dbReference type="Proteomes" id="UP000219329"/>
    </source>
</evidence>
<evidence type="ECO:0000256" key="15">
    <source>
        <dbReference type="PIRNR" id="PIRNR004491"/>
    </source>
</evidence>
<accession>A0A2A5W7Z0</accession>
<dbReference type="Proteomes" id="UP000219329">
    <property type="component" value="Unassembled WGS sequence"/>
</dbReference>
<dbReference type="AlphaFoldDB" id="A0A2A5W7Z0"/>
<keyword evidence="11 15" id="KW-0067">ATP-binding</keyword>
<evidence type="ECO:0000256" key="10">
    <source>
        <dbReference type="ARBA" id="ARBA00022827"/>
    </source>
</evidence>
<dbReference type="GO" id="GO:0005524">
    <property type="term" value="F:ATP binding"/>
    <property type="evidence" value="ECO:0007669"/>
    <property type="project" value="UniProtKB-UniRule"/>
</dbReference>
<evidence type="ECO:0000256" key="1">
    <source>
        <dbReference type="ARBA" id="ARBA00002121"/>
    </source>
</evidence>
<comment type="catalytic activity">
    <reaction evidence="14 15">
        <text>FMN + ATP + H(+) = FAD + diphosphate</text>
        <dbReference type="Rhea" id="RHEA:17237"/>
        <dbReference type="ChEBI" id="CHEBI:15378"/>
        <dbReference type="ChEBI" id="CHEBI:30616"/>
        <dbReference type="ChEBI" id="CHEBI:33019"/>
        <dbReference type="ChEBI" id="CHEBI:57692"/>
        <dbReference type="ChEBI" id="CHEBI:58210"/>
        <dbReference type="EC" id="2.7.7.2"/>
    </reaction>
</comment>
<dbReference type="InterPro" id="IPR023465">
    <property type="entry name" value="Riboflavin_kinase_dom_sf"/>
</dbReference>
<dbReference type="CDD" id="cd02064">
    <property type="entry name" value="FAD_synthetase_N"/>
    <property type="match status" value="1"/>
</dbReference>
<keyword evidence="10 15" id="KW-0274">FAD</keyword>
<dbReference type="PIRSF" id="PIRSF004491">
    <property type="entry name" value="FAD_Synth"/>
    <property type="match status" value="1"/>
</dbReference>
<comment type="pathway">
    <text evidence="2 15">Cofactor biosynthesis; FAD biosynthesis; FAD from FMN: step 1/1.</text>
</comment>
<dbReference type="FunFam" id="3.40.50.620:FF:000021">
    <property type="entry name" value="Riboflavin biosynthesis protein"/>
    <property type="match status" value="1"/>
</dbReference>
<evidence type="ECO:0000313" key="17">
    <source>
        <dbReference type="EMBL" id="PDH32481.1"/>
    </source>
</evidence>
<proteinExistence type="inferred from homology"/>
<evidence type="ECO:0000256" key="3">
    <source>
        <dbReference type="ARBA" id="ARBA00005201"/>
    </source>
</evidence>
<reference evidence="17 18" key="1">
    <citation type="submission" date="2017-08" db="EMBL/GenBank/DDBJ databases">
        <title>Fine stratification of microbial communities through a metagenomic profile of the photic zone.</title>
        <authorList>
            <person name="Haro-Moreno J.M."/>
            <person name="Lopez-Perez M."/>
            <person name="De La Torre J."/>
            <person name="Picazo A."/>
            <person name="Camacho A."/>
            <person name="Rodriguez-Valera F."/>
        </authorList>
    </citation>
    <scope>NUCLEOTIDE SEQUENCE [LARGE SCALE GENOMIC DNA]</scope>
    <source>
        <strain evidence="17">MED-G28</strain>
    </source>
</reference>
<dbReference type="InterPro" id="IPR002606">
    <property type="entry name" value="Riboflavin_kinase_bac"/>
</dbReference>
<comment type="catalytic activity">
    <reaction evidence="13 15">
        <text>riboflavin + ATP = FMN + ADP + H(+)</text>
        <dbReference type="Rhea" id="RHEA:14357"/>
        <dbReference type="ChEBI" id="CHEBI:15378"/>
        <dbReference type="ChEBI" id="CHEBI:30616"/>
        <dbReference type="ChEBI" id="CHEBI:57986"/>
        <dbReference type="ChEBI" id="CHEBI:58210"/>
        <dbReference type="ChEBI" id="CHEBI:456216"/>
        <dbReference type="EC" id="2.7.1.26"/>
    </reaction>
</comment>
<evidence type="ECO:0000256" key="11">
    <source>
        <dbReference type="ARBA" id="ARBA00022840"/>
    </source>
</evidence>
<protein>
    <recommendedName>
        <fullName evidence="15">Riboflavin biosynthesis protein</fullName>
    </recommendedName>
    <domain>
        <recommendedName>
            <fullName evidence="15">Riboflavin kinase</fullName>
            <ecNumber evidence="15">2.7.1.26</ecNumber>
        </recommendedName>
        <alternativeName>
            <fullName evidence="15">Flavokinase</fullName>
        </alternativeName>
    </domain>
    <domain>
        <recommendedName>
            <fullName evidence="15">FMN adenylyltransferase</fullName>
            <ecNumber evidence="15">2.7.7.2</ecNumber>
        </recommendedName>
        <alternativeName>
            <fullName evidence="15">FAD pyrophosphorylase</fullName>
        </alternativeName>
        <alternativeName>
            <fullName evidence="15">FAD synthase</fullName>
        </alternativeName>
    </domain>
</protein>
<dbReference type="GO" id="GO:0008531">
    <property type="term" value="F:riboflavin kinase activity"/>
    <property type="evidence" value="ECO:0007669"/>
    <property type="project" value="UniProtKB-UniRule"/>
</dbReference>
<evidence type="ECO:0000256" key="6">
    <source>
        <dbReference type="ARBA" id="ARBA00022679"/>
    </source>
</evidence>
<dbReference type="InterPro" id="IPR015865">
    <property type="entry name" value="Riboflavin_kinase_bac/euk"/>
</dbReference>
<dbReference type="NCBIfam" id="NF004160">
    <property type="entry name" value="PRK05627.1-3"/>
    <property type="match status" value="1"/>
</dbReference>
<keyword evidence="9 15" id="KW-0418">Kinase</keyword>
<dbReference type="SUPFAM" id="SSF82114">
    <property type="entry name" value="Riboflavin kinase-like"/>
    <property type="match status" value="1"/>
</dbReference>
<dbReference type="NCBIfam" id="TIGR00125">
    <property type="entry name" value="cyt_tran_rel"/>
    <property type="match status" value="1"/>
</dbReference>
<evidence type="ECO:0000256" key="12">
    <source>
        <dbReference type="ARBA" id="ARBA00023268"/>
    </source>
</evidence>
<keyword evidence="5 15" id="KW-0288">FMN</keyword>
<evidence type="ECO:0000256" key="13">
    <source>
        <dbReference type="ARBA" id="ARBA00047880"/>
    </source>
</evidence>
<comment type="pathway">
    <text evidence="3 15">Cofactor biosynthesis; FMN biosynthesis; FMN from riboflavin (ATP route): step 1/1.</text>
</comment>
<evidence type="ECO:0000256" key="14">
    <source>
        <dbReference type="ARBA" id="ARBA00049494"/>
    </source>
</evidence>
<organism evidence="17 18">
    <name type="scientific">OM182 bacterium MED-G28</name>
    <dbReference type="NCBI Taxonomy" id="1986256"/>
    <lineage>
        <taxon>Bacteria</taxon>
        <taxon>Pseudomonadati</taxon>
        <taxon>Pseudomonadota</taxon>
        <taxon>Gammaproteobacteria</taxon>
        <taxon>OMG group</taxon>
        <taxon>OM182 clade</taxon>
    </lineage>
</organism>
<evidence type="ECO:0000256" key="2">
    <source>
        <dbReference type="ARBA" id="ARBA00004726"/>
    </source>
</evidence>
<evidence type="ECO:0000256" key="8">
    <source>
        <dbReference type="ARBA" id="ARBA00022741"/>
    </source>
</evidence>